<gene>
    <name evidence="3" type="ORF">BCR44DRAFT_280458</name>
</gene>
<evidence type="ECO:0000313" key="3">
    <source>
        <dbReference type="EMBL" id="ORZ36016.1"/>
    </source>
</evidence>
<feature type="domain" description="Helicase SMUBP-2/HCS1 1B" evidence="2">
    <location>
        <begin position="26"/>
        <end position="155"/>
    </location>
</feature>
<dbReference type="STRING" id="765915.A0A1Y2HN51"/>
<dbReference type="Gene3D" id="2.40.30.270">
    <property type="match status" value="1"/>
</dbReference>
<dbReference type="Gene3D" id="3.40.50.300">
    <property type="entry name" value="P-loop containing nucleotide triphosphate hydrolases"/>
    <property type="match status" value="1"/>
</dbReference>
<dbReference type="EMBL" id="MCFL01000019">
    <property type="protein sequence ID" value="ORZ36016.1"/>
    <property type="molecule type" value="Genomic_DNA"/>
</dbReference>
<dbReference type="Pfam" id="PF21138">
    <property type="entry name" value="SMUBP-2_HCS1_1B"/>
    <property type="match status" value="1"/>
</dbReference>
<evidence type="ECO:0000259" key="2">
    <source>
        <dbReference type="Pfam" id="PF21138"/>
    </source>
</evidence>
<reference evidence="3 4" key="1">
    <citation type="submission" date="2016-07" db="EMBL/GenBank/DDBJ databases">
        <title>Pervasive Adenine N6-methylation of Active Genes in Fungi.</title>
        <authorList>
            <consortium name="DOE Joint Genome Institute"/>
            <person name="Mondo S.J."/>
            <person name="Dannebaum R.O."/>
            <person name="Kuo R.C."/>
            <person name="Labutti K."/>
            <person name="Haridas S."/>
            <person name="Kuo A."/>
            <person name="Salamov A."/>
            <person name="Ahrendt S.R."/>
            <person name="Lipzen A."/>
            <person name="Sullivan W."/>
            <person name="Andreopoulos W.B."/>
            <person name="Clum A."/>
            <person name="Lindquist E."/>
            <person name="Daum C."/>
            <person name="Ramamoorthy G.K."/>
            <person name="Gryganskyi A."/>
            <person name="Culley D."/>
            <person name="Magnuson J.K."/>
            <person name="James T.Y."/>
            <person name="O'Malley M.A."/>
            <person name="Stajich J.E."/>
            <person name="Spatafora J.W."/>
            <person name="Visel A."/>
            <person name="Grigoriev I.V."/>
        </authorList>
    </citation>
    <scope>NUCLEOTIDE SEQUENCE [LARGE SCALE GENOMIC DNA]</scope>
    <source>
        <strain evidence="3 4">PL171</strain>
    </source>
</reference>
<dbReference type="InterPro" id="IPR027417">
    <property type="entry name" value="P-loop_NTPase"/>
</dbReference>
<accession>A0A1Y2HN51</accession>
<evidence type="ECO:0000313" key="4">
    <source>
        <dbReference type="Proteomes" id="UP000193411"/>
    </source>
</evidence>
<name>A0A1Y2HN51_9FUNG</name>
<comment type="caution">
    <text evidence="3">The sequence shown here is derived from an EMBL/GenBank/DDBJ whole genome shotgun (WGS) entry which is preliminary data.</text>
</comment>
<feature type="region of interest" description="Disordered" evidence="1">
    <location>
        <begin position="211"/>
        <end position="233"/>
    </location>
</feature>
<organism evidence="3 4">
    <name type="scientific">Catenaria anguillulae PL171</name>
    <dbReference type="NCBI Taxonomy" id="765915"/>
    <lineage>
        <taxon>Eukaryota</taxon>
        <taxon>Fungi</taxon>
        <taxon>Fungi incertae sedis</taxon>
        <taxon>Blastocladiomycota</taxon>
        <taxon>Blastocladiomycetes</taxon>
        <taxon>Blastocladiales</taxon>
        <taxon>Catenariaceae</taxon>
        <taxon>Catenaria</taxon>
    </lineage>
</organism>
<dbReference type="InterPro" id="IPR048761">
    <property type="entry name" value="SMUBP-2_HCS1_1B"/>
</dbReference>
<sequence>MEYSMQPTMSSKPTPKAFLAQLAAAIDAEHQAELAECDDLLTRCTPKQLQDAGLALINLKIAATRTGLGGKCLVDLDPAVPGVLSLPPHKLRNGDIVAIETHDSASFAAASRSTQAANDGKSAPAAAAGSSGVVFRVTDAKITLVCDEDPTDDLNGGNEVRVVKLVNEISHKRLSGVIKSLLSLVDDGKALPTRLMDVLLNGAVPQFDEGMLRPKSAGAGKGGAKKGKSGTSTASSIKWFNPDLNPSQKAAVELALAAQDVALIHGPVCVIGFIFTISPTYLPIPLATRLSQAQARHTRSSKSSAILSRKTYASSSAAHPTFLSTTLSSASHLTACPCCALDTQRACFQASSPTLLTCACARVTKASSLPTLFAKWTSCTAMHGKPNHEASGEGFMMRSRCCARS</sequence>
<dbReference type="OrthoDB" id="6513042at2759"/>
<protein>
    <recommendedName>
        <fullName evidence="2">Helicase SMUBP-2/HCS1 1B domain-containing protein</fullName>
    </recommendedName>
</protein>
<proteinExistence type="predicted"/>
<dbReference type="GO" id="GO:0003723">
    <property type="term" value="F:RNA binding"/>
    <property type="evidence" value="ECO:0007669"/>
    <property type="project" value="InterPro"/>
</dbReference>
<evidence type="ECO:0000256" key="1">
    <source>
        <dbReference type="SAM" id="MobiDB-lite"/>
    </source>
</evidence>
<dbReference type="Proteomes" id="UP000193411">
    <property type="component" value="Unassembled WGS sequence"/>
</dbReference>
<keyword evidence="4" id="KW-1185">Reference proteome</keyword>
<dbReference type="AlphaFoldDB" id="A0A1Y2HN51"/>